<evidence type="ECO:0000256" key="2">
    <source>
        <dbReference type="ARBA" id="ARBA00023141"/>
    </source>
</evidence>
<evidence type="ECO:0000313" key="8">
    <source>
        <dbReference type="Proteomes" id="UP000736335"/>
    </source>
</evidence>
<protein>
    <submittedName>
        <fullName evidence="7">PDT-domain-containing protein</fullName>
    </submittedName>
</protein>
<reference evidence="7" key="2">
    <citation type="submission" date="2020-11" db="EMBL/GenBank/DDBJ databases">
        <authorList>
            <consortium name="DOE Joint Genome Institute"/>
            <person name="Kuo A."/>
            <person name="Miyauchi S."/>
            <person name="Kiss E."/>
            <person name="Drula E."/>
            <person name="Kohler A."/>
            <person name="Sanchez-Garcia M."/>
            <person name="Andreopoulos B."/>
            <person name="Barry K.W."/>
            <person name="Bonito G."/>
            <person name="Buee M."/>
            <person name="Carver A."/>
            <person name="Chen C."/>
            <person name="Cichocki N."/>
            <person name="Clum A."/>
            <person name="Culley D."/>
            <person name="Crous P.W."/>
            <person name="Fauchery L."/>
            <person name="Girlanda M."/>
            <person name="Hayes R."/>
            <person name="Keri Z."/>
            <person name="Labutti K."/>
            <person name="Lipzen A."/>
            <person name="Lombard V."/>
            <person name="Magnuson J."/>
            <person name="Maillard F."/>
            <person name="Morin E."/>
            <person name="Murat C."/>
            <person name="Nolan M."/>
            <person name="Ohm R."/>
            <person name="Pangilinan J."/>
            <person name="Pereira M."/>
            <person name="Perotto S."/>
            <person name="Peter M."/>
            <person name="Riley R."/>
            <person name="Sitrit Y."/>
            <person name="Stielow B."/>
            <person name="Szollosi G."/>
            <person name="Zifcakova L."/>
            <person name="Stursova M."/>
            <person name="Spatafora J.W."/>
            <person name="Tedersoo L."/>
            <person name="Vaario L.-M."/>
            <person name="Yamada A."/>
            <person name="Yan M."/>
            <person name="Wang P."/>
            <person name="Xu J."/>
            <person name="Bruns T."/>
            <person name="Baldrian P."/>
            <person name="Vilgalys R."/>
            <person name="Henrissat B."/>
            <person name="Grigoriev I.V."/>
            <person name="Hibbett D."/>
            <person name="Nagy L.G."/>
            <person name="Martin F.M."/>
        </authorList>
    </citation>
    <scope>NUCLEOTIDE SEQUENCE</scope>
    <source>
        <strain evidence="7">UH-Tt-Lm1</strain>
    </source>
</reference>
<keyword evidence="4" id="KW-0456">Lyase</keyword>
<keyword evidence="1" id="KW-0028">Amino-acid biosynthesis</keyword>
<keyword evidence="2" id="KW-0057">Aromatic amino acid biosynthesis</keyword>
<reference evidence="7" key="1">
    <citation type="journal article" date="2020" name="Nat. Commun.">
        <title>Large-scale genome sequencing of mycorrhizal fungi provides insights into the early evolution of symbiotic traits.</title>
        <authorList>
            <person name="Miyauchi S."/>
            <person name="Kiss E."/>
            <person name="Kuo A."/>
            <person name="Drula E."/>
            <person name="Kohler A."/>
            <person name="Sanchez-Garcia M."/>
            <person name="Morin E."/>
            <person name="Andreopoulos B."/>
            <person name="Barry K.W."/>
            <person name="Bonito G."/>
            <person name="Buee M."/>
            <person name="Carver A."/>
            <person name="Chen C."/>
            <person name="Cichocki N."/>
            <person name="Clum A."/>
            <person name="Culley D."/>
            <person name="Crous P.W."/>
            <person name="Fauchery L."/>
            <person name="Girlanda M."/>
            <person name="Hayes R.D."/>
            <person name="Keri Z."/>
            <person name="LaButti K."/>
            <person name="Lipzen A."/>
            <person name="Lombard V."/>
            <person name="Magnuson J."/>
            <person name="Maillard F."/>
            <person name="Murat C."/>
            <person name="Nolan M."/>
            <person name="Ohm R.A."/>
            <person name="Pangilinan J."/>
            <person name="Pereira M.F."/>
            <person name="Perotto S."/>
            <person name="Peter M."/>
            <person name="Pfister S."/>
            <person name="Riley R."/>
            <person name="Sitrit Y."/>
            <person name="Stielow J.B."/>
            <person name="Szollosi G."/>
            <person name="Zifcakova L."/>
            <person name="Stursova M."/>
            <person name="Spatafora J.W."/>
            <person name="Tedersoo L."/>
            <person name="Vaario L.M."/>
            <person name="Yamada A."/>
            <person name="Yan M."/>
            <person name="Wang P."/>
            <person name="Xu J."/>
            <person name="Bruns T."/>
            <person name="Baldrian P."/>
            <person name="Vilgalys R."/>
            <person name="Dunand C."/>
            <person name="Henrissat B."/>
            <person name="Grigoriev I.V."/>
            <person name="Hibbett D."/>
            <person name="Nagy L.G."/>
            <person name="Martin F.M."/>
        </authorList>
    </citation>
    <scope>NUCLEOTIDE SEQUENCE</scope>
    <source>
        <strain evidence="7">UH-Tt-Lm1</strain>
    </source>
</reference>
<comment type="caution">
    <text evidence="7">The sequence shown here is derived from an EMBL/GenBank/DDBJ whole genome shotgun (WGS) entry which is preliminary data.</text>
</comment>
<evidence type="ECO:0000256" key="1">
    <source>
        <dbReference type="ARBA" id="ARBA00022605"/>
    </source>
</evidence>
<dbReference type="PANTHER" id="PTHR21022:SF19">
    <property type="entry name" value="PREPHENATE DEHYDRATASE-RELATED"/>
    <property type="match status" value="1"/>
</dbReference>
<dbReference type="GO" id="GO:0004664">
    <property type="term" value="F:prephenate dehydratase activity"/>
    <property type="evidence" value="ECO:0007669"/>
    <property type="project" value="InterPro"/>
</dbReference>
<dbReference type="Gene3D" id="3.40.190.10">
    <property type="entry name" value="Periplasmic binding protein-like II"/>
    <property type="match status" value="2"/>
</dbReference>
<comment type="pathway">
    <text evidence="5">Amino-acid biosynthesis.</text>
</comment>
<dbReference type="Proteomes" id="UP000736335">
    <property type="component" value="Unassembled WGS sequence"/>
</dbReference>
<dbReference type="Pfam" id="PF00800">
    <property type="entry name" value="PDT"/>
    <property type="match status" value="1"/>
</dbReference>
<dbReference type="AlphaFoldDB" id="A0A9P6HJA3"/>
<organism evidence="7 8">
    <name type="scientific">Thelephora terrestris</name>
    <dbReference type="NCBI Taxonomy" id="56493"/>
    <lineage>
        <taxon>Eukaryota</taxon>
        <taxon>Fungi</taxon>
        <taxon>Dikarya</taxon>
        <taxon>Basidiomycota</taxon>
        <taxon>Agaricomycotina</taxon>
        <taxon>Agaricomycetes</taxon>
        <taxon>Thelephorales</taxon>
        <taxon>Thelephoraceae</taxon>
        <taxon>Thelephora</taxon>
    </lineage>
</organism>
<evidence type="ECO:0000256" key="4">
    <source>
        <dbReference type="ARBA" id="ARBA00023239"/>
    </source>
</evidence>
<name>A0A9P6HJA3_9AGAM</name>
<dbReference type="GO" id="GO:0005737">
    <property type="term" value="C:cytoplasm"/>
    <property type="evidence" value="ECO:0007669"/>
    <property type="project" value="TreeGrafter"/>
</dbReference>
<proteinExistence type="predicted"/>
<dbReference type="SUPFAM" id="SSF53850">
    <property type="entry name" value="Periplasmic binding protein-like II"/>
    <property type="match status" value="1"/>
</dbReference>
<keyword evidence="8" id="KW-1185">Reference proteome</keyword>
<dbReference type="GO" id="GO:0009094">
    <property type="term" value="P:L-phenylalanine biosynthetic process"/>
    <property type="evidence" value="ECO:0007669"/>
    <property type="project" value="UniProtKB-KW"/>
</dbReference>
<evidence type="ECO:0000313" key="7">
    <source>
        <dbReference type="EMBL" id="KAF9787340.1"/>
    </source>
</evidence>
<gene>
    <name evidence="7" type="ORF">BJ322DRAFT_718167</name>
</gene>
<dbReference type="EMBL" id="WIUZ02000005">
    <property type="protein sequence ID" value="KAF9787340.1"/>
    <property type="molecule type" value="Genomic_DNA"/>
</dbReference>
<evidence type="ECO:0000256" key="5">
    <source>
        <dbReference type="ARBA" id="ARBA00029440"/>
    </source>
</evidence>
<accession>A0A9P6HJA3</accession>
<evidence type="ECO:0000256" key="3">
    <source>
        <dbReference type="ARBA" id="ARBA00023222"/>
    </source>
</evidence>
<dbReference type="PROSITE" id="PS51171">
    <property type="entry name" value="PREPHENATE_DEHYDR_3"/>
    <property type="match status" value="1"/>
</dbReference>
<feature type="domain" description="Prephenate dehydratase" evidence="6">
    <location>
        <begin position="20"/>
        <end position="205"/>
    </location>
</feature>
<dbReference type="InterPro" id="IPR001086">
    <property type="entry name" value="Preph_deHydtase"/>
</dbReference>
<dbReference type="PANTHER" id="PTHR21022">
    <property type="entry name" value="PREPHENATE DEHYDRATASE P PROTEIN"/>
    <property type="match status" value="1"/>
</dbReference>
<dbReference type="OrthoDB" id="983542at2759"/>
<keyword evidence="3" id="KW-0584">Phenylalanine biosynthesis</keyword>
<dbReference type="CDD" id="cd13532">
    <property type="entry name" value="PBP2_PDT_like"/>
    <property type="match status" value="1"/>
</dbReference>
<evidence type="ECO:0000259" key="6">
    <source>
        <dbReference type="PROSITE" id="PS51171"/>
    </source>
</evidence>
<sequence length="358" mass="38834">MTILLNSDFASHRSSPAVAELAFLGPKGTYSHQAAYDRFGEGVRYVGRPTITDVYESVRSGECPVGLIPQENSIHGIVIESYDALRVPDFGSKVFVRGEVTIKIQHCLITRKGVALQDVKRILSHEQALGQCGRFIKSHLKDAVLVKTPSTVAGVEAILNDEREGRSSAAIASSVCERLFDGIQVLQKGIQDQASNFTRFYVLARSVDWQLPSNPTSFSPWSYESPRNKGLLRIRVSETCDPLPDFTHSRSQVTHGTGGSDLASLLSVLGLPICRLDRRPLLGAKTFTNLYIVEVDGGEQSFDSAGSSPIASDIAMGPDGLGRWVGGATDLEMWALRLREATGRVVEAGGDAEVLGCW</sequence>